<dbReference type="GeneID" id="55513087"/>
<dbReference type="PROSITE" id="PS50995">
    <property type="entry name" value="HTH_MARR_2"/>
    <property type="match status" value="1"/>
</dbReference>
<proteinExistence type="predicted"/>
<dbReference type="InterPro" id="IPR036388">
    <property type="entry name" value="WH-like_DNA-bd_sf"/>
</dbReference>
<dbReference type="RefSeq" id="WP_006449019.1">
    <property type="nucleotide sequence ID" value="NZ_CP018728.1"/>
</dbReference>
<name>A0A0G8KRN0_9XANT</name>
<dbReference type="InterPro" id="IPR039422">
    <property type="entry name" value="MarR/SlyA-like"/>
</dbReference>
<dbReference type="SMART" id="SM00347">
    <property type="entry name" value="HTH_MARR"/>
    <property type="match status" value="1"/>
</dbReference>
<dbReference type="EMBL" id="LR828253">
    <property type="protein sequence ID" value="CAD0349633.1"/>
    <property type="molecule type" value="Genomic_DNA"/>
</dbReference>
<protein>
    <recommendedName>
        <fullName evidence="1">HTH marR-type domain-containing protein</fullName>
    </recommendedName>
</protein>
<dbReference type="OrthoDB" id="5296557at2"/>
<dbReference type="Pfam" id="PF12802">
    <property type="entry name" value="MarR_2"/>
    <property type="match status" value="1"/>
</dbReference>
<organism evidence="2">
    <name type="scientific">Xanthomonas hortorum pv. gardneri</name>
    <dbReference type="NCBI Taxonomy" id="2754056"/>
    <lineage>
        <taxon>Bacteria</taxon>
        <taxon>Pseudomonadati</taxon>
        <taxon>Pseudomonadota</taxon>
        <taxon>Gammaproteobacteria</taxon>
        <taxon>Lysobacterales</taxon>
        <taxon>Lysobacteraceae</taxon>
        <taxon>Xanthomonas</taxon>
    </lineage>
</organism>
<dbReference type="GO" id="GO:0003700">
    <property type="term" value="F:DNA-binding transcription factor activity"/>
    <property type="evidence" value="ECO:0007669"/>
    <property type="project" value="InterPro"/>
</dbReference>
<dbReference type="InterPro" id="IPR036390">
    <property type="entry name" value="WH_DNA-bd_sf"/>
</dbReference>
<gene>
    <name evidence="2" type="ORF">CFBP8129_35040</name>
</gene>
<dbReference type="PANTHER" id="PTHR33164:SF57">
    <property type="entry name" value="MARR-FAMILY TRANSCRIPTIONAL REGULATOR"/>
    <property type="match status" value="1"/>
</dbReference>
<evidence type="ECO:0000313" key="2">
    <source>
        <dbReference type="EMBL" id="CAD0349633.1"/>
    </source>
</evidence>
<dbReference type="Gene3D" id="1.10.10.10">
    <property type="entry name" value="Winged helix-like DNA-binding domain superfamily/Winged helix DNA-binding domain"/>
    <property type="match status" value="1"/>
</dbReference>
<sequence length="157" mass="16887">MTARLALAADLGYQLQLAALASSHAARQELAELQLTPARVTALIHIRDQPGCDQTELGNRLLVNRAAGMKIANLLAEQGLIERLAGRDRRSKGLYLTPSGERTLAMAQACLARAVERTCSDLQASERQTLLRLLCKLNASAALERAGVADTALTEEL</sequence>
<accession>A0A0G8KRN0</accession>
<dbReference type="PANTHER" id="PTHR33164">
    <property type="entry name" value="TRANSCRIPTIONAL REGULATOR, MARR FAMILY"/>
    <property type="match status" value="1"/>
</dbReference>
<dbReference type="SUPFAM" id="SSF46785">
    <property type="entry name" value="Winged helix' DNA-binding domain"/>
    <property type="match status" value="1"/>
</dbReference>
<dbReference type="InterPro" id="IPR000835">
    <property type="entry name" value="HTH_MarR-typ"/>
</dbReference>
<feature type="domain" description="HTH marR-type" evidence="1">
    <location>
        <begin position="8"/>
        <end position="139"/>
    </location>
</feature>
<dbReference type="GO" id="GO:0006950">
    <property type="term" value="P:response to stress"/>
    <property type="evidence" value="ECO:0007669"/>
    <property type="project" value="TreeGrafter"/>
</dbReference>
<evidence type="ECO:0000259" key="1">
    <source>
        <dbReference type="PROSITE" id="PS50995"/>
    </source>
</evidence>
<dbReference type="EMBL" id="LR828253">
    <property type="protein sequence ID" value="CAD0349626.1"/>
    <property type="molecule type" value="Genomic_DNA"/>
</dbReference>
<dbReference type="AlphaFoldDB" id="A0A0G8KRN0"/>
<dbReference type="STRING" id="90270.BI317_05240"/>
<reference evidence="2" key="1">
    <citation type="submission" date="2020-07" db="EMBL/GenBank/DDBJ databases">
        <authorList>
            <person name="Pothier F. J."/>
        </authorList>
    </citation>
    <scope>NUCLEOTIDE SEQUENCE</scope>
    <source>
        <strain evidence="2">CFBP 8129</strain>
    </source>
</reference>